<feature type="domain" description="PAS" evidence="4">
    <location>
        <begin position="58"/>
        <end position="103"/>
    </location>
</feature>
<dbReference type="InterPro" id="IPR000014">
    <property type="entry name" value="PAS"/>
</dbReference>
<dbReference type="NCBIfam" id="TIGR00229">
    <property type="entry name" value="sensory_box"/>
    <property type="match status" value="1"/>
</dbReference>
<dbReference type="CDD" id="cd00130">
    <property type="entry name" value="PAS"/>
    <property type="match status" value="1"/>
</dbReference>
<evidence type="ECO:0000256" key="3">
    <source>
        <dbReference type="ARBA" id="ARBA00022991"/>
    </source>
</evidence>
<sequence>MMQLSPKTFCDTFSSVNTSMPILTGMEFMRRPARLSDALLHEYECVSRMAHVRKWDFDLYHFREFIQDPQHAVVITNGQQTIQWVNHGFANMTGYQIQEALGKKPSFLQGKETDPLTRSAIKACLLEEKKFEGKLINYRKDGEPYWCDVRIEPIFNEQQKLVNFIAFEEEIV</sequence>
<reference evidence="6 7" key="1">
    <citation type="submission" date="2023-05" db="EMBL/GenBank/DDBJ databases">
        <title>Novel species of genus Flectobacillus isolated from stream in China.</title>
        <authorList>
            <person name="Lu H."/>
        </authorList>
    </citation>
    <scope>NUCLEOTIDE SEQUENCE [LARGE SCALE GENOMIC DNA]</scope>
    <source>
        <strain evidence="6 7">KCTC 42575</strain>
    </source>
</reference>
<dbReference type="SUPFAM" id="SSF55785">
    <property type="entry name" value="PYP-like sensor domain (PAS domain)"/>
    <property type="match status" value="1"/>
</dbReference>
<keyword evidence="2" id="KW-0288">FMN</keyword>
<keyword evidence="3" id="KW-0157">Chromophore</keyword>
<dbReference type="PROSITE" id="PS50112">
    <property type="entry name" value="PAS"/>
    <property type="match status" value="1"/>
</dbReference>
<dbReference type="PANTHER" id="PTHR47429">
    <property type="entry name" value="PROTEIN TWIN LOV 1"/>
    <property type="match status" value="1"/>
</dbReference>
<feature type="domain" description="PAC" evidence="5">
    <location>
        <begin position="129"/>
        <end position="172"/>
    </location>
</feature>
<evidence type="ECO:0000256" key="1">
    <source>
        <dbReference type="ARBA" id="ARBA00022630"/>
    </source>
</evidence>
<name>A0ABT6YEJ8_9BACT</name>
<dbReference type="InterPro" id="IPR000700">
    <property type="entry name" value="PAS-assoc_C"/>
</dbReference>
<evidence type="ECO:0000313" key="6">
    <source>
        <dbReference type="EMBL" id="MDI9861581.1"/>
    </source>
</evidence>
<evidence type="ECO:0000313" key="7">
    <source>
        <dbReference type="Proteomes" id="UP001236507"/>
    </source>
</evidence>
<keyword evidence="1" id="KW-0285">Flavoprotein</keyword>
<dbReference type="InterPro" id="IPR035965">
    <property type="entry name" value="PAS-like_dom_sf"/>
</dbReference>
<dbReference type="Pfam" id="PF13426">
    <property type="entry name" value="PAS_9"/>
    <property type="match status" value="1"/>
</dbReference>
<dbReference type="PANTHER" id="PTHR47429:SF8">
    <property type="entry name" value="PHOTOTROPIN-1-LIKE"/>
    <property type="match status" value="1"/>
</dbReference>
<keyword evidence="7" id="KW-1185">Reference proteome</keyword>
<evidence type="ECO:0000259" key="5">
    <source>
        <dbReference type="PROSITE" id="PS50113"/>
    </source>
</evidence>
<evidence type="ECO:0000256" key="2">
    <source>
        <dbReference type="ARBA" id="ARBA00022643"/>
    </source>
</evidence>
<dbReference type="PROSITE" id="PS50113">
    <property type="entry name" value="PAC"/>
    <property type="match status" value="1"/>
</dbReference>
<proteinExistence type="predicted"/>
<dbReference type="Gene3D" id="3.30.450.20">
    <property type="entry name" value="PAS domain"/>
    <property type="match status" value="1"/>
</dbReference>
<dbReference type="Proteomes" id="UP001236507">
    <property type="component" value="Unassembled WGS sequence"/>
</dbReference>
<dbReference type="EMBL" id="JASHIF010000020">
    <property type="protein sequence ID" value="MDI9861581.1"/>
    <property type="molecule type" value="Genomic_DNA"/>
</dbReference>
<accession>A0ABT6YEJ8</accession>
<organism evidence="6 7">
    <name type="scientific">Flectobacillus roseus</name>
    <dbReference type="NCBI Taxonomy" id="502259"/>
    <lineage>
        <taxon>Bacteria</taxon>
        <taxon>Pseudomonadati</taxon>
        <taxon>Bacteroidota</taxon>
        <taxon>Cytophagia</taxon>
        <taxon>Cytophagales</taxon>
        <taxon>Flectobacillaceae</taxon>
        <taxon>Flectobacillus</taxon>
    </lineage>
</organism>
<evidence type="ECO:0000259" key="4">
    <source>
        <dbReference type="PROSITE" id="PS50112"/>
    </source>
</evidence>
<protein>
    <submittedName>
        <fullName evidence="6">PAS domain-containing protein</fullName>
    </submittedName>
</protein>
<comment type="caution">
    <text evidence="6">The sequence shown here is derived from an EMBL/GenBank/DDBJ whole genome shotgun (WGS) entry which is preliminary data.</text>
</comment>
<dbReference type="RefSeq" id="WP_095161474.1">
    <property type="nucleotide sequence ID" value="NZ_JASHIF010000020.1"/>
</dbReference>
<gene>
    <name evidence="6" type="ORF">QM524_20340</name>
</gene>